<organism evidence="1 2">
    <name type="scientific">Actinoplanes siamensis</name>
    <dbReference type="NCBI Taxonomy" id="1223317"/>
    <lineage>
        <taxon>Bacteria</taxon>
        <taxon>Bacillati</taxon>
        <taxon>Actinomycetota</taxon>
        <taxon>Actinomycetes</taxon>
        <taxon>Micromonosporales</taxon>
        <taxon>Micromonosporaceae</taxon>
        <taxon>Actinoplanes</taxon>
    </lineage>
</organism>
<evidence type="ECO:0000313" key="2">
    <source>
        <dbReference type="Proteomes" id="UP000629619"/>
    </source>
</evidence>
<accession>A0A919TNE0</accession>
<dbReference type="AlphaFoldDB" id="A0A919TNE0"/>
<dbReference type="Proteomes" id="UP000629619">
    <property type="component" value="Unassembled WGS sequence"/>
</dbReference>
<protein>
    <recommendedName>
        <fullName evidence="3">Saccharopine dehydrogenase</fullName>
    </recommendedName>
</protein>
<keyword evidence="2" id="KW-1185">Reference proteome</keyword>
<evidence type="ECO:0008006" key="3">
    <source>
        <dbReference type="Google" id="ProtNLM"/>
    </source>
</evidence>
<proteinExistence type="predicted"/>
<dbReference type="EMBL" id="BOMW01000084">
    <property type="protein sequence ID" value="GIF09396.1"/>
    <property type="molecule type" value="Genomic_DNA"/>
</dbReference>
<reference evidence="1" key="1">
    <citation type="submission" date="2021-01" db="EMBL/GenBank/DDBJ databases">
        <title>Whole genome shotgun sequence of Actinoplanes siamensis NBRC 109076.</title>
        <authorList>
            <person name="Komaki H."/>
            <person name="Tamura T."/>
        </authorList>
    </citation>
    <scope>NUCLEOTIDE SEQUENCE</scope>
    <source>
        <strain evidence="1">NBRC 109076</strain>
    </source>
</reference>
<dbReference type="RefSeq" id="WP_239103137.1">
    <property type="nucleotide sequence ID" value="NZ_BOMW01000084.1"/>
</dbReference>
<comment type="caution">
    <text evidence="1">The sequence shown here is derived from an EMBL/GenBank/DDBJ whole genome shotgun (WGS) entry which is preliminary data.</text>
</comment>
<name>A0A919TNE0_9ACTN</name>
<evidence type="ECO:0000313" key="1">
    <source>
        <dbReference type="EMBL" id="GIF09396.1"/>
    </source>
</evidence>
<sequence>MMLGESALALALDRDTLPPSAGGVLTPATGIGDALVTRLRNAGFEISARKL</sequence>
<gene>
    <name evidence="1" type="ORF">Asi03nite_69340</name>
</gene>